<dbReference type="InterPro" id="IPR000873">
    <property type="entry name" value="AMP-dep_synth/lig_dom"/>
</dbReference>
<dbReference type="Proteomes" id="UP000515151">
    <property type="component" value="Chromosome 8"/>
</dbReference>
<feature type="compositionally biased region" description="Basic and acidic residues" evidence="2">
    <location>
        <begin position="1"/>
        <end position="10"/>
    </location>
</feature>
<dbReference type="AlphaFoldDB" id="A0A6P8BPM8"/>
<sequence>MARAGDDLPPHPHPHVNPSNGFCSDTRTYHSLRPQVPLPPVTHPHPLSVTDYALSLLPPSVSSSPYIIDAASDQRLTFSRTLRLANSLSLHLRARLSKSDVAFILLPPSFNVPIIYLSLGVVVSPSNPLSSASEIAHQIRTSNPSIAFATSSTSSKLPPNYKLRLGVVLVDSPEFESVVLTGDLVYPPDAEDDSSSGSATSSHSPSSSLPLMSNVNGVHQSDPATILYSSGPTGRVKGVLMTHRNLISMIAGRYHARPAAAEQQTPRAVCLFALPPFHSYGFFVLIRSFVQEETLIWMQRFEFEAMLRAVEKFSRNASHEMKHTNIVRILELMRKFIKLSRSRTHIQRKLKFDHHIYIYIYNYNMIL</sequence>
<evidence type="ECO:0000256" key="1">
    <source>
        <dbReference type="ARBA" id="ARBA00022598"/>
    </source>
</evidence>
<dbReference type="PANTHER" id="PTHR24096">
    <property type="entry name" value="LONG-CHAIN-FATTY-ACID--COA LIGASE"/>
    <property type="match status" value="1"/>
</dbReference>
<dbReference type="PANTHER" id="PTHR24096:SF251">
    <property type="entry name" value="4-COUMARATE--COA LIGASE-LIKE 9"/>
    <property type="match status" value="1"/>
</dbReference>
<dbReference type="GeneID" id="116187604"/>
<evidence type="ECO:0000313" key="5">
    <source>
        <dbReference type="RefSeq" id="XP_031372289.1"/>
    </source>
</evidence>
<reference evidence="4" key="1">
    <citation type="journal article" date="2020" name="Plant Biotechnol. J.">
        <title>The pomegranate (Punica granatum L.) draft genome dissects genetic divergence between soft- and hard-seeded cultivars.</title>
        <authorList>
            <person name="Luo X."/>
            <person name="Li H."/>
            <person name="Wu Z."/>
            <person name="Yao W."/>
            <person name="Zhao P."/>
            <person name="Cao D."/>
            <person name="Yu H."/>
            <person name="Li K."/>
            <person name="Poudel K."/>
            <person name="Zhao D."/>
            <person name="Zhang F."/>
            <person name="Xia X."/>
            <person name="Chen L."/>
            <person name="Wang Q."/>
            <person name="Jing D."/>
            <person name="Cao S."/>
        </authorList>
    </citation>
    <scope>NUCLEOTIDE SEQUENCE [LARGE SCALE GENOMIC DNA]</scope>
    <source>
        <strain evidence="4">cv. Tunisia</strain>
    </source>
</reference>
<keyword evidence="1" id="KW-0436">Ligase</keyword>
<evidence type="ECO:0000259" key="3">
    <source>
        <dbReference type="Pfam" id="PF00501"/>
    </source>
</evidence>
<evidence type="ECO:0000313" key="4">
    <source>
        <dbReference type="Proteomes" id="UP000515151"/>
    </source>
</evidence>
<dbReference type="OrthoDB" id="10253869at2759"/>
<feature type="region of interest" description="Disordered" evidence="2">
    <location>
        <begin position="190"/>
        <end position="214"/>
    </location>
</feature>
<feature type="region of interest" description="Disordered" evidence="2">
    <location>
        <begin position="1"/>
        <end position="24"/>
    </location>
</feature>
<feature type="compositionally biased region" description="Low complexity" evidence="2">
    <location>
        <begin position="195"/>
        <end position="208"/>
    </location>
</feature>
<dbReference type="SUPFAM" id="SSF56801">
    <property type="entry name" value="Acetyl-CoA synthetase-like"/>
    <property type="match status" value="1"/>
</dbReference>
<gene>
    <name evidence="5" type="primary">LOC116187604</name>
</gene>
<protein>
    <submittedName>
        <fullName evidence="5">4-coumarate--CoA ligase-like 9</fullName>
    </submittedName>
</protein>
<feature type="domain" description="AMP-dependent synthetase/ligase" evidence="3">
    <location>
        <begin position="68"/>
        <end position="313"/>
    </location>
</feature>
<reference evidence="5" key="2">
    <citation type="submission" date="2025-08" db="UniProtKB">
        <authorList>
            <consortium name="RefSeq"/>
        </authorList>
    </citation>
    <scope>IDENTIFICATION</scope>
    <source>
        <tissue evidence="5">Leaf</tissue>
    </source>
</reference>
<dbReference type="RefSeq" id="XP_031372289.1">
    <property type="nucleotide sequence ID" value="XM_031516429.1"/>
</dbReference>
<accession>A0A6P8BPM8</accession>
<evidence type="ECO:0000256" key="2">
    <source>
        <dbReference type="SAM" id="MobiDB-lite"/>
    </source>
</evidence>
<proteinExistence type="predicted"/>
<organism evidence="4 5">
    <name type="scientific">Punica granatum</name>
    <name type="common">Pomegranate</name>
    <dbReference type="NCBI Taxonomy" id="22663"/>
    <lineage>
        <taxon>Eukaryota</taxon>
        <taxon>Viridiplantae</taxon>
        <taxon>Streptophyta</taxon>
        <taxon>Embryophyta</taxon>
        <taxon>Tracheophyta</taxon>
        <taxon>Spermatophyta</taxon>
        <taxon>Magnoliopsida</taxon>
        <taxon>eudicotyledons</taxon>
        <taxon>Gunneridae</taxon>
        <taxon>Pentapetalae</taxon>
        <taxon>rosids</taxon>
        <taxon>malvids</taxon>
        <taxon>Myrtales</taxon>
        <taxon>Lythraceae</taxon>
        <taxon>Punica</taxon>
    </lineage>
</organism>
<dbReference type="Gene3D" id="3.40.50.980">
    <property type="match status" value="2"/>
</dbReference>
<dbReference type="GO" id="GO:0016405">
    <property type="term" value="F:CoA-ligase activity"/>
    <property type="evidence" value="ECO:0007669"/>
    <property type="project" value="TreeGrafter"/>
</dbReference>
<dbReference type="Pfam" id="PF00501">
    <property type="entry name" value="AMP-binding"/>
    <property type="match status" value="1"/>
</dbReference>
<keyword evidence="4" id="KW-1185">Reference proteome</keyword>
<name>A0A6P8BPM8_PUNGR</name>